<feature type="compositionally biased region" description="Polar residues" evidence="5">
    <location>
        <begin position="212"/>
        <end position="224"/>
    </location>
</feature>
<dbReference type="AlphaFoldDB" id="A0AAV5JA02"/>
<dbReference type="Gene3D" id="2.170.150.80">
    <property type="entry name" value="NAC domain"/>
    <property type="match status" value="1"/>
</dbReference>
<keyword evidence="2" id="KW-0238">DNA-binding</keyword>
<sequence length="246" mass="27598">MCSTNSSSSSSWCSRPGFVFQPDDEQLISFYLTNKVLGRDNFVQDIATLDDICKYEPEDLPDFSTLESGVQEYYFFCPPKYKSKNSTQLDRKTRAGNWKVTCRRRKIKSKNGTVIGERTTLVFFKGSIPDGNRTSWFLYQYSLISDLPNQKKRVFLYKLKKKDNGKAEASSNESQPSSDFPSIAEEDAANAISLDDLRDSEMPEAEQGALPQMSSDESQPSHDLTTVAVEDANAISLAVSFPVEIS</sequence>
<dbReference type="SUPFAM" id="SSF101941">
    <property type="entry name" value="NAC domain"/>
    <property type="match status" value="1"/>
</dbReference>
<evidence type="ECO:0000313" key="8">
    <source>
        <dbReference type="Proteomes" id="UP001054252"/>
    </source>
</evidence>
<dbReference type="InterPro" id="IPR036093">
    <property type="entry name" value="NAC_dom_sf"/>
</dbReference>
<comment type="caution">
    <text evidence="7">The sequence shown here is derived from an EMBL/GenBank/DDBJ whole genome shotgun (WGS) entry which is preliminary data.</text>
</comment>
<evidence type="ECO:0000313" key="7">
    <source>
        <dbReference type="EMBL" id="GKV07695.1"/>
    </source>
</evidence>
<keyword evidence="8" id="KW-1185">Reference proteome</keyword>
<dbReference type="EMBL" id="BPVZ01000028">
    <property type="protein sequence ID" value="GKV07695.1"/>
    <property type="molecule type" value="Genomic_DNA"/>
</dbReference>
<evidence type="ECO:0000256" key="1">
    <source>
        <dbReference type="ARBA" id="ARBA00023015"/>
    </source>
</evidence>
<protein>
    <recommendedName>
        <fullName evidence="6">NAC domain-containing protein</fullName>
    </recommendedName>
</protein>
<dbReference type="GO" id="GO:0003677">
    <property type="term" value="F:DNA binding"/>
    <property type="evidence" value="ECO:0007669"/>
    <property type="project" value="UniProtKB-KW"/>
</dbReference>
<gene>
    <name evidence="7" type="ORF">SLEP1_g19436</name>
</gene>
<dbReference type="GO" id="GO:0006355">
    <property type="term" value="P:regulation of DNA-templated transcription"/>
    <property type="evidence" value="ECO:0007669"/>
    <property type="project" value="InterPro"/>
</dbReference>
<evidence type="ECO:0000256" key="2">
    <source>
        <dbReference type="ARBA" id="ARBA00023125"/>
    </source>
</evidence>
<dbReference type="InterPro" id="IPR003441">
    <property type="entry name" value="NAC-dom"/>
</dbReference>
<feature type="compositionally biased region" description="Polar residues" evidence="5">
    <location>
        <begin position="169"/>
        <end position="180"/>
    </location>
</feature>
<proteinExistence type="predicted"/>
<keyword evidence="1" id="KW-0805">Transcription regulation</keyword>
<dbReference type="Pfam" id="PF02365">
    <property type="entry name" value="NAM"/>
    <property type="match status" value="1"/>
</dbReference>
<feature type="region of interest" description="Disordered" evidence="5">
    <location>
        <begin position="166"/>
        <end position="185"/>
    </location>
</feature>
<name>A0AAV5JA02_9ROSI</name>
<feature type="region of interest" description="Disordered" evidence="5">
    <location>
        <begin position="191"/>
        <end position="226"/>
    </location>
</feature>
<dbReference type="PANTHER" id="PTHR31744">
    <property type="entry name" value="PROTEIN CUP-SHAPED COTYLEDON 2-RELATED"/>
    <property type="match status" value="1"/>
</dbReference>
<dbReference type="PROSITE" id="PS51005">
    <property type="entry name" value="NAC"/>
    <property type="match status" value="1"/>
</dbReference>
<evidence type="ECO:0000259" key="6">
    <source>
        <dbReference type="PROSITE" id="PS51005"/>
    </source>
</evidence>
<organism evidence="7 8">
    <name type="scientific">Rubroshorea leprosula</name>
    <dbReference type="NCBI Taxonomy" id="152421"/>
    <lineage>
        <taxon>Eukaryota</taxon>
        <taxon>Viridiplantae</taxon>
        <taxon>Streptophyta</taxon>
        <taxon>Embryophyta</taxon>
        <taxon>Tracheophyta</taxon>
        <taxon>Spermatophyta</taxon>
        <taxon>Magnoliopsida</taxon>
        <taxon>eudicotyledons</taxon>
        <taxon>Gunneridae</taxon>
        <taxon>Pentapetalae</taxon>
        <taxon>rosids</taxon>
        <taxon>malvids</taxon>
        <taxon>Malvales</taxon>
        <taxon>Dipterocarpaceae</taxon>
        <taxon>Rubroshorea</taxon>
    </lineage>
</organism>
<feature type="domain" description="NAC" evidence="6">
    <location>
        <begin position="14"/>
        <end position="162"/>
    </location>
</feature>
<keyword evidence="3" id="KW-0804">Transcription</keyword>
<dbReference type="Proteomes" id="UP001054252">
    <property type="component" value="Unassembled WGS sequence"/>
</dbReference>
<keyword evidence="4" id="KW-0539">Nucleus</keyword>
<evidence type="ECO:0000256" key="4">
    <source>
        <dbReference type="ARBA" id="ARBA00023242"/>
    </source>
</evidence>
<reference evidence="7 8" key="1">
    <citation type="journal article" date="2021" name="Commun. Biol.">
        <title>The genome of Shorea leprosula (Dipterocarpaceae) highlights the ecological relevance of drought in aseasonal tropical rainforests.</title>
        <authorList>
            <person name="Ng K.K.S."/>
            <person name="Kobayashi M.J."/>
            <person name="Fawcett J.A."/>
            <person name="Hatakeyama M."/>
            <person name="Paape T."/>
            <person name="Ng C.H."/>
            <person name="Ang C.C."/>
            <person name="Tnah L.H."/>
            <person name="Lee C.T."/>
            <person name="Nishiyama T."/>
            <person name="Sese J."/>
            <person name="O'Brien M.J."/>
            <person name="Copetti D."/>
            <person name="Mohd Noor M.I."/>
            <person name="Ong R.C."/>
            <person name="Putra M."/>
            <person name="Sireger I.Z."/>
            <person name="Indrioko S."/>
            <person name="Kosugi Y."/>
            <person name="Izuno A."/>
            <person name="Isagi Y."/>
            <person name="Lee S.L."/>
            <person name="Shimizu K.K."/>
        </authorList>
    </citation>
    <scope>NUCLEOTIDE SEQUENCE [LARGE SCALE GENOMIC DNA]</scope>
    <source>
        <strain evidence="7">214</strain>
    </source>
</reference>
<evidence type="ECO:0000256" key="5">
    <source>
        <dbReference type="SAM" id="MobiDB-lite"/>
    </source>
</evidence>
<accession>A0AAV5JA02</accession>
<evidence type="ECO:0000256" key="3">
    <source>
        <dbReference type="ARBA" id="ARBA00023163"/>
    </source>
</evidence>